<gene>
    <name evidence="1" type="ORF">B296_00053526</name>
</gene>
<comment type="caution">
    <text evidence="1">The sequence shown here is derived from an EMBL/GenBank/DDBJ whole genome shotgun (WGS) entry which is preliminary data.</text>
</comment>
<feature type="non-terminal residue" evidence="1">
    <location>
        <position position="133"/>
    </location>
</feature>
<evidence type="ECO:0000313" key="1">
    <source>
        <dbReference type="EMBL" id="RRT47749.1"/>
    </source>
</evidence>
<dbReference type="Proteomes" id="UP000287651">
    <property type="component" value="Unassembled WGS sequence"/>
</dbReference>
<accession>A0A426Y7Q1</accession>
<protein>
    <submittedName>
        <fullName evidence="1">Uncharacterized protein</fullName>
    </submittedName>
</protein>
<proteinExistence type="predicted"/>
<evidence type="ECO:0000313" key="2">
    <source>
        <dbReference type="Proteomes" id="UP000287651"/>
    </source>
</evidence>
<reference evidence="1 2" key="1">
    <citation type="journal article" date="2014" name="Agronomy (Basel)">
        <title>A Draft Genome Sequence for Ensete ventricosum, the Drought-Tolerant Tree Against Hunger.</title>
        <authorList>
            <person name="Harrison J."/>
            <person name="Moore K.A."/>
            <person name="Paszkiewicz K."/>
            <person name="Jones T."/>
            <person name="Grant M."/>
            <person name="Ambacheew D."/>
            <person name="Muzemil S."/>
            <person name="Studholme D.J."/>
        </authorList>
    </citation>
    <scope>NUCLEOTIDE SEQUENCE [LARGE SCALE GENOMIC DNA]</scope>
</reference>
<name>A0A426Y7Q1_ENSVE</name>
<dbReference type="AlphaFoldDB" id="A0A426Y7Q1"/>
<organism evidence="1 2">
    <name type="scientific">Ensete ventricosum</name>
    <name type="common">Abyssinian banana</name>
    <name type="synonym">Musa ensete</name>
    <dbReference type="NCBI Taxonomy" id="4639"/>
    <lineage>
        <taxon>Eukaryota</taxon>
        <taxon>Viridiplantae</taxon>
        <taxon>Streptophyta</taxon>
        <taxon>Embryophyta</taxon>
        <taxon>Tracheophyta</taxon>
        <taxon>Spermatophyta</taxon>
        <taxon>Magnoliopsida</taxon>
        <taxon>Liliopsida</taxon>
        <taxon>Zingiberales</taxon>
        <taxon>Musaceae</taxon>
        <taxon>Ensete</taxon>
    </lineage>
</organism>
<dbReference type="EMBL" id="AMZH03014370">
    <property type="protein sequence ID" value="RRT47749.1"/>
    <property type="molecule type" value="Genomic_DNA"/>
</dbReference>
<sequence length="133" mass="15313">MRSCKSGHRDIELSLEDKADMKRTGCCLARVKSKHQARVQTIRLGTHLEYVGSSPRVSGACQDGAREFIGRRSRLIRRLSGVAERLTRMGHRREFARRFAEAIEKPNGNMSGDYRKKTKRPITRILEFARIDR</sequence>